<dbReference type="Proteomes" id="UP001056766">
    <property type="component" value="Unassembled WGS sequence"/>
</dbReference>
<dbReference type="PANTHER" id="PTHR11748">
    <property type="entry name" value="D-LACTATE DEHYDROGENASE"/>
    <property type="match status" value="1"/>
</dbReference>
<dbReference type="Pfam" id="PF02913">
    <property type="entry name" value="FAD-oxidase_C"/>
    <property type="match status" value="1"/>
</dbReference>
<keyword evidence="7" id="KW-1185">Reference proteome</keyword>
<dbReference type="Gene3D" id="1.10.45.10">
    <property type="entry name" value="Vanillyl-alcohol Oxidase, Chain A, domain 4"/>
    <property type="match status" value="1"/>
</dbReference>
<gene>
    <name evidence="6" type="ORF">KDK67_11490</name>
</gene>
<keyword evidence="2" id="KW-0285">Flavoprotein</keyword>
<reference evidence="6" key="2">
    <citation type="submission" date="2021-04" db="EMBL/GenBank/DDBJ databases">
        <authorList>
            <person name="Dong X."/>
        </authorList>
    </citation>
    <scope>NUCLEOTIDE SEQUENCE</scope>
    <source>
        <strain evidence="6">LLY</strain>
    </source>
</reference>
<reference evidence="6" key="1">
    <citation type="journal article" date="2021" name="mSystems">
        <title>Bacteria and Archaea Synergistically Convert Glycine Betaine to Biogenic Methane in the Formosa Cold Seep of the South China Sea.</title>
        <authorList>
            <person name="Li L."/>
            <person name="Zhang W."/>
            <person name="Zhang S."/>
            <person name="Song L."/>
            <person name="Sun Q."/>
            <person name="Zhang H."/>
            <person name="Xiang H."/>
            <person name="Dong X."/>
        </authorList>
    </citation>
    <scope>NUCLEOTIDE SEQUENCE</scope>
    <source>
        <strain evidence="6">LLY</strain>
    </source>
</reference>
<proteinExistence type="predicted"/>
<comment type="caution">
    <text evidence="6">The sequence shown here is derived from an EMBL/GenBank/DDBJ whole genome shotgun (WGS) entry which is preliminary data.</text>
</comment>
<dbReference type="InterPro" id="IPR004113">
    <property type="entry name" value="FAD-bd_oxidored_4_C"/>
</dbReference>
<dbReference type="InterPro" id="IPR016164">
    <property type="entry name" value="FAD-linked_Oxase-like_C"/>
</dbReference>
<evidence type="ECO:0000256" key="3">
    <source>
        <dbReference type="ARBA" id="ARBA00022827"/>
    </source>
</evidence>
<evidence type="ECO:0000256" key="2">
    <source>
        <dbReference type="ARBA" id="ARBA00022630"/>
    </source>
</evidence>
<dbReference type="GO" id="GO:0050660">
    <property type="term" value="F:flavin adenine dinucleotide binding"/>
    <property type="evidence" value="ECO:0007669"/>
    <property type="project" value="InterPro"/>
</dbReference>
<feature type="domain" description="FAD-binding oxidoreductase/transferase type 4 C-terminal" evidence="5">
    <location>
        <begin position="2"/>
        <end position="50"/>
    </location>
</feature>
<dbReference type="SUPFAM" id="SSF55103">
    <property type="entry name" value="FAD-linked oxidases, C-terminal domain"/>
    <property type="match status" value="1"/>
</dbReference>
<protein>
    <recommendedName>
        <fullName evidence="5">FAD-binding oxidoreductase/transferase type 4 C-terminal domain-containing protein</fullName>
    </recommendedName>
</protein>
<name>A0A9E4ZII6_9EURY</name>
<dbReference type="PANTHER" id="PTHR11748:SF111">
    <property type="entry name" value="D-LACTATE DEHYDROGENASE, MITOCHONDRIAL-RELATED"/>
    <property type="match status" value="1"/>
</dbReference>
<evidence type="ECO:0000313" key="7">
    <source>
        <dbReference type="Proteomes" id="UP001056766"/>
    </source>
</evidence>
<keyword evidence="4" id="KW-0560">Oxidoreductase</keyword>
<organism evidence="6 7">
    <name type="scientific">Methanococcoides seepicolus</name>
    <dbReference type="NCBI Taxonomy" id="2828780"/>
    <lineage>
        <taxon>Archaea</taxon>
        <taxon>Methanobacteriati</taxon>
        <taxon>Methanobacteriota</taxon>
        <taxon>Stenosarchaea group</taxon>
        <taxon>Methanomicrobia</taxon>
        <taxon>Methanosarcinales</taxon>
        <taxon>Methanosarcinaceae</taxon>
        <taxon>Methanococcoides</taxon>
    </lineage>
</organism>
<accession>A0A9E4ZII6</accession>
<keyword evidence="3" id="KW-0274">FAD</keyword>
<dbReference type="GO" id="GO:1903457">
    <property type="term" value="P:lactate catabolic process"/>
    <property type="evidence" value="ECO:0007669"/>
    <property type="project" value="TreeGrafter"/>
</dbReference>
<evidence type="ECO:0000256" key="4">
    <source>
        <dbReference type="ARBA" id="ARBA00023002"/>
    </source>
</evidence>
<dbReference type="GO" id="GO:0008720">
    <property type="term" value="F:D-lactate dehydrogenase (NAD+) activity"/>
    <property type="evidence" value="ECO:0007669"/>
    <property type="project" value="TreeGrafter"/>
</dbReference>
<dbReference type="AlphaFoldDB" id="A0A9E4ZII6"/>
<dbReference type="GO" id="GO:0004458">
    <property type="term" value="F:D-lactate dehydrogenase (cytochrome) activity"/>
    <property type="evidence" value="ECO:0007669"/>
    <property type="project" value="TreeGrafter"/>
</dbReference>
<evidence type="ECO:0000313" key="6">
    <source>
        <dbReference type="EMBL" id="MCM1987593.1"/>
    </source>
</evidence>
<dbReference type="InterPro" id="IPR016171">
    <property type="entry name" value="Vanillyl_alc_oxidase_C-sub2"/>
</dbReference>
<comment type="cofactor">
    <cofactor evidence="1">
        <name>FAD</name>
        <dbReference type="ChEBI" id="CHEBI:57692"/>
    </cofactor>
</comment>
<evidence type="ECO:0000256" key="1">
    <source>
        <dbReference type="ARBA" id="ARBA00001974"/>
    </source>
</evidence>
<dbReference type="EMBL" id="JAGSOI010000058">
    <property type="protein sequence ID" value="MCM1987593.1"/>
    <property type="molecule type" value="Genomic_DNA"/>
</dbReference>
<sequence length="68" mass="7755">MELGGTITGEHGVGMTKAPFFLKERASSLGVMKVIKKGLDPNNIMNPYKIMDWEENFIARLRYHVEDE</sequence>
<evidence type="ECO:0000259" key="5">
    <source>
        <dbReference type="Pfam" id="PF02913"/>
    </source>
</evidence>
<dbReference type="FunFam" id="1.10.45.10:FF:000001">
    <property type="entry name" value="D-lactate dehydrogenase mitochondrial"/>
    <property type="match status" value="1"/>
</dbReference>